<feature type="active site" description="Proton donor/acceptor" evidence="6">
    <location>
        <position position="232"/>
    </location>
</feature>
<evidence type="ECO:0000256" key="5">
    <source>
        <dbReference type="ARBA" id="ARBA00023316"/>
    </source>
</evidence>
<dbReference type="PANTHER" id="PTHR30582">
    <property type="entry name" value="L,D-TRANSPEPTIDASE"/>
    <property type="match status" value="1"/>
</dbReference>
<reference evidence="8 9" key="1">
    <citation type="submission" date="2024-08" db="EMBL/GenBank/DDBJ databases">
        <title>Clostridium lapicellarii sp. nov., and Clostridium renhuaiense sp. nov., two species isolated from the mud in a fermentation cellar used for producing sauce-flavour Chinese liquors.</title>
        <authorList>
            <person name="Yang F."/>
            <person name="Wang H."/>
            <person name="Chen L.Q."/>
            <person name="Zhou N."/>
            <person name="Lu J.J."/>
            <person name="Pu X.X."/>
            <person name="Wan B."/>
            <person name="Wang L."/>
            <person name="Liu S.J."/>
        </authorList>
    </citation>
    <scope>NUCLEOTIDE SEQUENCE [LARGE SCALE GENOMIC DNA]</scope>
    <source>
        <strain evidence="8 9">MT-5</strain>
    </source>
</reference>
<dbReference type="Gene3D" id="1.10.101.10">
    <property type="entry name" value="PGBD-like superfamily/PGBD"/>
    <property type="match status" value="1"/>
</dbReference>
<keyword evidence="2" id="KW-0808">Transferase</keyword>
<dbReference type="PANTHER" id="PTHR30582:SF2">
    <property type="entry name" value="L,D-TRANSPEPTIDASE YCIB-RELATED"/>
    <property type="match status" value="1"/>
</dbReference>
<gene>
    <name evidence="8" type="ORF">AB8U03_14260</name>
</gene>
<comment type="caution">
    <text evidence="8">The sequence shown here is derived from an EMBL/GenBank/DDBJ whole genome shotgun (WGS) entry which is preliminary data.</text>
</comment>
<dbReference type="PROSITE" id="PS51257">
    <property type="entry name" value="PROKAR_LIPOPROTEIN"/>
    <property type="match status" value="1"/>
</dbReference>
<evidence type="ECO:0000256" key="4">
    <source>
        <dbReference type="ARBA" id="ARBA00022984"/>
    </source>
</evidence>
<feature type="active site" description="Nucleophile" evidence="6">
    <location>
        <position position="255"/>
    </location>
</feature>
<evidence type="ECO:0000256" key="6">
    <source>
        <dbReference type="PROSITE-ProRule" id="PRU01373"/>
    </source>
</evidence>
<keyword evidence="4 6" id="KW-0573">Peptidoglycan synthesis</keyword>
<dbReference type="SUPFAM" id="SSF47090">
    <property type="entry name" value="PGBD-like"/>
    <property type="match status" value="1"/>
</dbReference>
<dbReference type="SUPFAM" id="SSF141523">
    <property type="entry name" value="L,D-transpeptidase catalytic domain-like"/>
    <property type="match status" value="1"/>
</dbReference>
<organism evidence="8 9">
    <name type="scientific">Clostridium moutaii</name>
    <dbReference type="NCBI Taxonomy" id="3240932"/>
    <lineage>
        <taxon>Bacteria</taxon>
        <taxon>Bacillati</taxon>
        <taxon>Bacillota</taxon>
        <taxon>Clostridia</taxon>
        <taxon>Eubacteriales</taxon>
        <taxon>Clostridiaceae</taxon>
        <taxon>Clostridium</taxon>
    </lineage>
</organism>
<evidence type="ECO:0000313" key="9">
    <source>
        <dbReference type="Proteomes" id="UP001564657"/>
    </source>
</evidence>
<name>A0ABV4BRE5_9CLOT</name>
<dbReference type="PROSITE" id="PS52029">
    <property type="entry name" value="LD_TPASE"/>
    <property type="match status" value="1"/>
</dbReference>
<protein>
    <submittedName>
        <fullName evidence="8">Peptidoglycan-binding protein</fullName>
    </submittedName>
</protein>
<comment type="pathway">
    <text evidence="1 6">Cell wall biogenesis; peptidoglycan biosynthesis.</text>
</comment>
<accession>A0ABV4BRE5</accession>
<keyword evidence="3 6" id="KW-0133">Cell shape</keyword>
<keyword evidence="9" id="KW-1185">Reference proteome</keyword>
<feature type="domain" description="L,D-TPase catalytic" evidence="7">
    <location>
        <begin position="159"/>
        <end position="279"/>
    </location>
</feature>
<dbReference type="InterPro" id="IPR050979">
    <property type="entry name" value="LD-transpeptidase"/>
</dbReference>
<dbReference type="CDD" id="cd16913">
    <property type="entry name" value="YkuD_like"/>
    <property type="match status" value="1"/>
</dbReference>
<dbReference type="Proteomes" id="UP001564657">
    <property type="component" value="Unassembled WGS sequence"/>
</dbReference>
<dbReference type="InterPro" id="IPR036366">
    <property type="entry name" value="PGBDSf"/>
</dbReference>
<evidence type="ECO:0000313" key="8">
    <source>
        <dbReference type="EMBL" id="MEY8001340.1"/>
    </source>
</evidence>
<dbReference type="InterPro" id="IPR005490">
    <property type="entry name" value="LD_TPept_cat_dom"/>
</dbReference>
<evidence type="ECO:0000256" key="1">
    <source>
        <dbReference type="ARBA" id="ARBA00004752"/>
    </source>
</evidence>
<dbReference type="InterPro" id="IPR036365">
    <property type="entry name" value="PGBD-like_sf"/>
</dbReference>
<dbReference type="EMBL" id="JBGEWD010000017">
    <property type="protein sequence ID" value="MEY8001340.1"/>
    <property type="molecule type" value="Genomic_DNA"/>
</dbReference>
<proteinExistence type="predicted"/>
<sequence length="279" mass="30640">MKRVLLIGIVGIIIFSFSACSSLSDMYNKKDTQKINVVSNINPHPKGKKPASPAPRNILKAGDKGNDVKDIQKRLNKFGYTVNEDGDFGEQTVYAVMDFQHRHGLTTDGIVKGSTLDDLKKKPASDVMYKPTAQVVSGFNSAEVEGIIDKLDTSSYTDYYIMVSIPQQMVYIFNGSSGKWKLINSFQCASGTGGTPTVKGHFFVGIKGPQFESQNGVILKYFTQFQGNYLFHSVLFDKRGNLVDGTLGRSASHGCIRLALENAKYIYDNVPIGSGILIQ</sequence>
<keyword evidence="5 6" id="KW-0961">Cell wall biogenesis/degradation</keyword>
<evidence type="ECO:0000259" key="7">
    <source>
        <dbReference type="PROSITE" id="PS52029"/>
    </source>
</evidence>
<dbReference type="Pfam" id="PF01471">
    <property type="entry name" value="PG_binding_1"/>
    <property type="match status" value="1"/>
</dbReference>
<dbReference type="InterPro" id="IPR038063">
    <property type="entry name" value="Transpep_catalytic_dom"/>
</dbReference>
<dbReference type="Pfam" id="PF03734">
    <property type="entry name" value="YkuD"/>
    <property type="match status" value="1"/>
</dbReference>
<evidence type="ECO:0000256" key="3">
    <source>
        <dbReference type="ARBA" id="ARBA00022960"/>
    </source>
</evidence>
<dbReference type="RefSeq" id="WP_369705235.1">
    <property type="nucleotide sequence ID" value="NZ_JBGEWD010000017.1"/>
</dbReference>
<dbReference type="Gene3D" id="2.40.440.10">
    <property type="entry name" value="L,D-transpeptidase catalytic domain-like"/>
    <property type="match status" value="1"/>
</dbReference>
<evidence type="ECO:0000256" key="2">
    <source>
        <dbReference type="ARBA" id="ARBA00022679"/>
    </source>
</evidence>
<dbReference type="InterPro" id="IPR002477">
    <property type="entry name" value="Peptidoglycan-bd-like"/>
</dbReference>